<dbReference type="CDD" id="cd14256">
    <property type="entry name" value="Dockerin_I"/>
    <property type="match status" value="1"/>
</dbReference>
<dbReference type="Pfam" id="PF07523">
    <property type="entry name" value="Big_3"/>
    <property type="match status" value="1"/>
</dbReference>
<dbReference type="Gene3D" id="2.60.40.3630">
    <property type="match status" value="1"/>
</dbReference>
<dbReference type="InterPro" id="IPR016134">
    <property type="entry name" value="Dockerin_dom"/>
</dbReference>
<dbReference type="InterPro" id="IPR000595">
    <property type="entry name" value="cNMP-bd_dom"/>
</dbReference>
<feature type="domain" description="Dockerin" evidence="3">
    <location>
        <begin position="1398"/>
        <end position="1466"/>
    </location>
</feature>
<sequence>MHKRVMALLLSLVLLLSAAMPVTAMAAEEYAGSFVLVAMNANSTIVEPTRIQYKSGQTIQQALADSDIDFVGLENGFVYEINGVSANYLLYYDKGGYKLDAPASSVKALCFHVSSTYSDAAIQLIIQMADYLDMTNHVQNYPAAANAYATALKGLRTATADSAGPLLKNLKDAIAEYAALLDGTKYTVSATATQNGNAVEAPILSLTDVYGNVTTGTGSVQVIAGDYKFCVSDGGYNRTEGTLTVSADAQVAATLPYGEWFGNIRLLDVDQEPYRAAQNRANHTAQYWIEDTANALSSVYLNAAMGNVPNTKTTKLRTIYTGTNGKDMSGISRSWNSTATSLTYLLTSGMEGKTFALEAQYTGSDGYTQIQSYDVTVTRVPTLKALAATAEGTKLPLEFAPNTREYSLKTVSSTVDIDAAPFGEDYTVTGTGAVQLTGDTQDHMIQVAAPNGEQSTYTLHIQKVASVPVTLAVPSGTTVQVINGAGSEIAPVDGIYHLVPGESYTCIATKNTWYHTQITFTASSGLNVSVPEPVTTDWLTDLAFYNGTYASSRIAYAADKTFTAADHTYNYTVSDCNSSVAMQATATGTVTALYRTQSTVPEIHNLARMETITTPVSKTGLAQSLTYAVAKAGYGQTVTIRISKTENGTTYYQDYDIQLLRQLHLSSLTIATKDETLPFVTLKGGTARFDRDTTDYYVKVDRETTALYLSGTYPNSSTDTACCGGYYAKVNGVRYDALAGAEAVLNTDLYNEDISVQVCHADTGSIELTYTVHVQKSDPIQLTIQTTPADATVFLTNDLNGKRIVEKNGTYSLTPGASYSYTTTCAGYIGQTVEHYTAPDKDGTLTITLKKAPANDKLINFDSAWPHLRQNNENNGVVDYKTPVYAKDAELYWATSIGSGYDVNACGCPILVDGAIYTYSGSRIYKVDAISGEILIDKPMDHNSSFAINPPTYANGMIFVGLSDGTIQAFDANTLDSLWIYRDSIGGQPNSSIVYHDGYIYTGFWVGEINEAHYVCLSATDEDPTQTMEEKLPTWYYTSKGGFYWAGAYVCDDFLLIGTDDGASGYTTGKPSLLSFNPKTGELLSSYKMNVTGDIRSSITHYNGKYYFTSKGGYFYEATVDEKGTIEDVRTLKLYNYADDPANPAMSTCTPTIYNGRAYIGISGTAQFGAYSGHNLTVIDIPNWEIAYTVRTHGYPQTSGVLTTAYMEETGCVYVYFFDNFTPGKLRVLEDKPGQTEVSLKTMETNTASGQTETYTTPYNIFTPSGAQAQYAICSPIMDEYGTIYFKNDSAYLMAVGSTIERIEVTKLPDKTTYNVKDTFDPTGMQVTAYYANGMTRDVTKYVTWSDKPLKASDTDFQITFPYAMYQNRENSDTLEMEYGVHCDKPMTTLTLTIGDQTEVKYGDVNGNGKVDSTDAAIVYRYANGKYQLSADQLLAADVNGDGVVNTTDAALIYRVANGKLSKFPVEQ</sequence>
<keyword evidence="5" id="KW-1185">Reference proteome</keyword>
<keyword evidence="4" id="KW-0614">Plasmid</keyword>
<evidence type="ECO:0000313" key="5">
    <source>
        <dbReference type="Proteomes" id="UP000681343"/>
    </source>
</evidence>
<dbReference type="PANTHER" id="PTHR34512">
    <property type="entry name" value="CELL SURFACE PROTEIN"/>
    <property type="match status" value="1"/>
</dbReference>
<dbReference type="InterPro" id="IPR002372">
    <property type="entry name" value="PQQ_rpt_dom"/>
</dbReference>
<dbReference type="PANTHER" id="PTHR34512:SF30">
    <property type="entry name" value="OUTER MEMBRANE PROTEIN ASSEMBLY FACTOR BAMB"/>
    <property type="match status" value="1"/>
</dbReference>
<gene>
    <name evidence="4" type="ORF">MM35RIKEN_23940</name>
</gene>
<dbReference type="InterPro" id="IPR018391">
    <property type="entry name" value="PQQ_b-propeller_rpt"/>
</dbReference>
<dbReference type="InterPro" id="IPR002105">
    <property type="entry name" value="Dockerin_1_rpt"/>
</dbReference>
<dbReference type="PROSITE" id="PS51766">
    <property type="entry name" value="DOCKERIN"/>
    <property type="match status" value="1"/>
</dbReference>
<feature type="chain" id="PRO_5033032500" description="Dockerin domain-containing protein" evidence="1">
    <location>
        <begin position="27"/>
        <end position="1468"/>
    </location>
</feature>
<geneLocation type="plasmid" evidence="4 5">
    <name>pMM35_02</name>
</geneLocation>
<dbReference type="EMBL" id="AP023417">
    <property type="protein sequence ID" value="BCK80202.1"/>
    <property type="molecule type" value="Genomic_DNA"/>
</dbReference>
<dbReference type="InterPro" id="IPR015943">
    <property type="entry name" value="WD40/YVTN_repeat-like_dom_sf"/>
</dbReference>
<dbReference type="InterPro" id="IPR036439">
    <property type="entry name" value="Dockerin_dom_sf"/>
</dbReference>
<dbReference type="RefSeq" id="WP_212822209.1">
    <property type="nucleotide sequence ID" value="NZ_AP023417.1"/>
</dbReference>
<accession>A0A810Q1V7</accession>
<dbReference type="Proteomes" id="UP000681343">
    <property type="component" value="Plasmid pMM35_02"/>
</dbReference>
<feature type="domain" description="Cyclic nucleotide-binding" evidence="2">
    <location>
        <begin position="236"/>
        <end position="291"/>
    </location>
</feature>
<dbReference type="InterPro" id="IPR011047">
    <property type="entry name" value="Quinoprotein_ADH-like_sf"/>
</dbReference>
<reference evidence="4" key="1">
    <citation type="submission" date="2020-09" db="EMBL/GenBank/DDBJ databases">
        <title>New species isolated from human feces.</title>
        <authorList>
            <person name="Kitahara M."/>
            <person name="Shigeno Y."/>
            <person name="Shime M."/>
            <person name="Matsumoto Y."/>
            <person name="Nakamura S."/>
            <person name="Motooka D."/>
            <person name="Fukuoka S."/>
            <person name="Nishikawa H."/>
            <person name="Benno Y."/>
        </authorList>
    </citation>
    <scope>NUCLEOTIDE SEQUENCE</scope>
    <source>
        <strain evidence="4">MM35</strain>
        <plasmid evidence="4">pMM35_02</plasmid>
    </source>
</reference>
<dbReference type="Pfam" id="PF00404">
    <property type="entry name" value="Dockerin_1"/>
    <property type="match status" value="1"/>
</dbReference>
<dbReference type="GO" id="GO:0000272">
    <property type="term" value="P:polysaccharide catabolic process"/>
    <property type="evidence" value="ECO:0007669"/>
    <property type="project" value="InterPro"/>
</dbReference>
<dbReference type="SUPFAM" id="SSF63446">
    <property type="entry name" value="Type I dockerin domain"/>
    <property type="match status" value="1"/>
</dbReference>
<dbReference type="SUPFAM" id="SSF50998">
    <property type="entry name" value="Quinoprotein alcohol dehydrogenase-like"/>
    <property type="match status" value="1"/>
</dbReference>
<name>A0A810Q1V7_9FIRM</name>
<evidence type="ECO:0000313" key="4">
    <source>
        <dbReference type="EMBL" id="BCK80202.1"/>
    </source>
</evidence>
<dbReference type="Pfam" id="PF13360">
    <property type="entry name" value="PQQ_2"/>
    <property type="match status" value="1"/>
</dbReference>
<feature type="signal peptide" evidence="1">
    <location>
        <begin position="1"/>
        <end position="26"/>
    </location>
</feature>
<evidence type="ECO:0000256" key="1">
    <source>
        <dbReference type="SAM" id="SignalP"/>
    </source>
</evidence>
<dbReference type="Gene3D" id="2.130.10.10">
    <property type="entry name" value="YVTN repeat-like/Quinoprotein amine dehydrogenase"/>
    <property type="match status" value="1"/>
</dbReference>
<keyword evidence="1" id="KW-0732">Signal</keyword>
<dbReference type="InterPro" id="IPR022038">
    <property type="entry name" value="Ig-like_bact"/>
</dbReference>
<dbReference type="KEGG" id="vfa:MM35RIKEN_23940"/>
<organism evidence="4 5">
    <name type="scientific">Vescimonas fastidiosa</name>
    <dbReference type="NCBI Taxonomy" id="2714353"/>
    <lineage>
        <taxon>Bacteria</taxon>
        <taxon>Bacillati</taxon>
        <taxon>Bacillota</taxon>
        <taxon>Clostridia</taxon>
        <taxon>Eubacteriales</taxon>
        <taxon>Oscillospiraceae</taxon>
        <taxon>Vescimonas</taxon>
    </lineage>
</organism>
<evidence type="ECO:0000259" key="2">
    <source>
        <dbReference type="PROSITE" id="PS50042"/>
    </source>
</evidence>
<proteinExistence type="predicted"/>
<dbReference type="SMART" id="SM00564">
    <property type="entry name" value="PQQ"/>
    <property type="match status" value="3"/>
</dbReference>
<dbReference type="PROSITE" id="PS50042">
    <property type="entry name" value="CNMP_BINDING_3"/>
    <property type="match status" value="1"/>
</dbReference>
<dbReference type="Gene3D" id="1.10.1330.10">
    <property type="entry name" value="Dockerin domain"/>
    <property type="match status" value="1"/>
</dbReference>
<protein>
    <recommendedName>
        <fullName evidence="6">Dockerin domain-containing protein</fullName>
    </recommendedName>
</protein>
<evidence type="ECO:0008006" key="6">
    <source>
        <dbReference type="Google" id="ProtNLM"/>
    </source>
</evidence>
<evidence type="ECO:0000259" key="3">
    <source>
        <dbReference type="PROSITE" id="PS51766"/>
    </source>
</evidence>
<dbReference type="GO" id="GO:0004553">
    <property type="term" value="F:hydrolase activity, hydrolyzing O-glycosyl compounds"/>
    <property type="evidence" value="ECO:0007669"/>
    <property type="project" value="InterPro"/>
</dbReference>
<dbReference type="Gene3D" id="2.40.128.630">
    <property type="match status" value="1"/>
</dbReference>